<feature type="compositionally biased region" description="Polar residues" evidence="1">
    <location>
        <begin position="234"/>
        <end position="246"/>
    </location>
</feature>
<dbReference type="EMBL" id="CP099422">
    <property type="protein sequence ID" value="USW53235.1"/>
    <property type="molecule type" value="Genomic_DNA"/>
</dbReference>
<dbReference type="AlphaFoldDB" id="A0A9Q9EJP4"/>
<evidence type="ECO:0000313" key="3">
    <source>
        <dbReference type="Proteomes" id="UP001056384"/>
    </source>
</evidence>
<organism evidence="2 3">
    <name type="scientific">Septoria linicola</name>
    <dbReference type="NCBI Taxonomy" id="215465"/>
    <lineage>
        <taxon>Eukaryota</taxon>
        <taxon>Fungi</taxon>
        <taxon>Dikarya</taxon>
        <taxon>Ascomycota</taxon>
        <taxon>Pezizomycotina</taxon>
        <taxon>Dothideomycetes</taxon>
        <taxon>Dothideomycetidae</taxon>
        <taxon>Mycosphaerellales</taxon>
        <taxon>Mycosphaerellaceae</taxon>
        <taxon>Septoria</taxon>
    </lineage>
</organism>
<reference evidence="2" key="1">
    <citation type="submission" date="2022-06" db="EMBL/GenBank/DDBJ databases">
        <title>Complete genome sequences of two strains of the flax pathogen Septoria linicola.</title>
        <authorList>
            <person name="Lapalu N."/>
            <person name="Simon A."/>
            <person name="Demenou B."/>
            <person name="Paumier D."/>
            <person name="Guillot M.-P."/>
            <person name="Gout L."/>
            <person name="Valade R."/>
        </authorList>
    </citation>
    <scope>NUCLEOTIDE SEQUENCE</scope>
    <source>
        <strain evidence="2">SE15195</strain>
    </source>
</reference>
<sequence>MDSPTWEEIFGPSLKHSSNQSKPDHFSEVISRIRSVSVELRSIRNRLIEDDHLSRIDAPVAKHIREAQIISRNAEAMLKAVEQVLKENIAKRIEEENKVQWPWPDVKLAKVKPVVPPRPTARSRAEFRRSVSNAETGARSENLRRIGRRLEESPRPIGVTAVQRALANEKALRSSGKPDRSIKGIAPSNTHSEKDQPHTPLHVPKHMKRDQSHHTTSSPARSISSKYSQSTSSIHQPSLRSSTSTGVPDDTPIAWPWPASMVQAASGRSSGSFSAGYSASARTSASSES</sequence>
<feature type="region of interest" description="Disordered" evidence="1">
    <location>
        <begin position="168"/>
        <end position="289"/>
    </location>
</feature>
<evidence type="ECO:0000256" key="1">
    <source>
        <dbReference type="SAM" id="MobiDB-lite"/>
    </source>
</evidence>
<protein>
    <submittedName>
        <fullName evidence="2">Uncharacterized protein</fullName>
    </submittedName>
</protein>
<keyword evidence="3" id="KW-1185">Reference proteome</keyword>
<feature type="compositionally biased region" description="Low complexity" evidence="1">
    <location>
        <begin position="222"/>
        <end position="233"/>
    </location>
</feature>
<name>A0A9Q9EJP4_9PEZI</name>
<proteinExistence type="predicted"/>
<feature type="compositionally biased region" description="Low complexity" evidence="1">
    <location>
        <begin position="264"/>
        <end position="289"/>
    </location>
</feature>
<feature type="compositionally biased region" description="Basic and acidic residues" evidence="1">
    <location>
        <begin position="170"/>
        <end position="182"/>
    </location>
</feature>
<feature type="region of interest" description="Disordered" evidence="1">
    <location>
        <begin position="116"/>
        <end position="149"/>
    </location>
</feature>
<dbReference type="Proteomes" id="UP001056384">
    <property type="component" value="Chromosome 5"/>
</dbReference>
<accession>A0A9Q9EJP4</accession>
<evidence type="ECO:0000313" key="2">
    <source>
        <dbReference type="EMBL" id="USW53235.1"/>
    </source>
</evidence>
<feature type="region of interest" description="Disordered" evidence="1">
    <location>
        <begin position="1"/>
        <end position="26"/>
    </location>
</feature>
<gene>
    <name evidence="2" type="ORF">Slin15195_G065540</name>
</gene>